<name>A0ABP0YV79_9ROSI</name>
<organism evidence="1 2">
    <name type="scientific">Citrullus colocynthis</name>
    <name type="common">colocynth</name>
    <dbReference type="NCBI Taxonomy" id="252529"/>
    <lineage>
        <taxon>Eukaryota</taxon>
        <taxon>Viridiplantae</taxon>
        <taxon>Streptophyta</taxon>
        <taxon>Embryophyta</taxon>
        <taxon>Tracheophyta</taxon>
        <taxon>Spermatophyta</taxon>
        <taxon>Magnoliopsida</taxon>
        <taxon>eudicotyledons</taxon>
        <taxon>Gunneridae</taxon>
        <taxon>Pentapetalae</taxon>
        <taxon>rosids</taxon>
        <taxon>fabids</taxon>
        <taxon>Cucurbitales</taxon>
        <taxon>Cucurbitaceae</taxon>
        <taxon>Benincaseae</taxon>
        <taxon>Citrullus</taxon>
    </lineage>
</organism>
<keyword evidence="2" id="KW-1185">Reference proteome</keyword>
<reference evidence="1 2" key="1">
    <citation type="submission" date="2024-03" db="EMBL/GenBank/DDBJ databases">
        <authorList>
            <person name="Gkanogiannis A."/>
            <person name="Becerra Lopez-Lavalle L."/>
        </authorList>
    </citation>
    <scope>NUCLEOTIDE SEQUENCE [LARGE SCALE GENOMIC DNA]</scope>
</reference>
<evidence type="ECO:0000313" key="1">
    <source>
        <dbReference type="EMBL" id="CAK9324249.1"/>
    </source>
</evidence>
<dbReference type="EMBL" id="OZ021740">
    <property type="protein sequence ID" value="CAK9324249.1"/>
    <property type="molecule type" value="Genomic_DNA"/>
</dbReference>
<proteinExistence type="predicted"/>
<accession>A0ABP0YV79</accession>
<dbReference type="Proteomes" id="UP001642487">
    <property type="component" value="Chromosome 6"/>
</dbReference>
<gene>
    <name evidence="1" type="ORF">CITCOLO1_LOCUS16480</name>
</gene>
<sequence length="87" mass="10054">MNGYSCVQRKEKENNNNIFGPYVLMPNQPRLKPIVQEFWQKEVRYGDASRKAHSQDCLSSPSAALADLGNEFLPQQRKVEWMRDIGV</sequence>
<evidence type="ECO:0000313" key="2">
    <source>
        <dbReference type="Proteomes" id="UP001642487"/>
    </source>
</evidence>
<protein>
    <submittedName>
        <fullName evidence="1">Uncharacterized protein</fullName>
    </submittedName>
</protein>